<dbReference type="EMBL" id="JALPQF010000012">
    <property type="protein sequence ID" value="MCK8481455.1"/>
    <property type="molecule type" value="Genomic_DNA"/>
</dbReference>
<protein>
    <recommendedName>
        <fullName evidence="2">Lipocalin-like domain-containing protein</fullName>
    </recommendedName>
</protein>
<evidence type="ECO:0000256" key="1">
    <source>
        <dbReference type="SAM" id="SignalP"/>
    </source>
</evidence>
<evidence type="ECO:0000259" key="2">
    <source>
        <dbReference type="Pfam" id="PF13648"/>
    </source>
</evidence>
<dbReference type="RefSeq" id="WP_248413359.1">
    <property type="nucleotide sequence ID" value="NZ_JALPQF010000012.1"/>
</dbReference>
<evidence type="ECO:0000313" key="3">
    <source>
        <dbReference type="EMBL" id="MCK8481455.1"/>
    </source>
</evidence>
<reference evidence="3" key="1">
    <citation type="submission" date="2022-04" db="EMBL/GenBank/DDBJ databases">
        <authorList>
            <person name="Ren T."/>
        </authorList>
    </citation>
    <scope>NUCLEOTIDE SEQUENCE</scope>
    <source>
        <strain evidence="3">F63249</strain>
    </source>
</reference>
<accession>A0ABT0HAR9</accession>
<dbReference type="Proteomes" id="UP001203687">
    <property type="component" value="Unassembled WGS sequence"/>
</dbReference>
<feature type="signal peptide" evidence="1">
    <location>
        <begin position="1"/>
        <end position="17"/>
    </location>
</feature>
<evidence type="ECO:0000313" key="4">
    <source>
        <dbReference type="Proteomes" id="UP001203687"/>
    </source>
</evidence>
<comment type="caution">
    <text evidence="3">The sequence shown here is derived from an EMBL/GenBank/DDBJ whole genome shotgun (WGS) entry which is preliminary data.</text>
</comment>
<name>A0ABT0HAR9_9FLAO</name>
<keyword evidence="4" id="KW-1185">Reference proteome</keyword>
<proteinExistence type="predicted"/>
<keyword evidence="1" id="KW-0732">Signal</keyword>
<sequence length="138" mass="16177">MKKIFVLLLLITLNSCAEYPATHIPHIAGYWEIEKVTLNDGSIKEYTFNDTIDYIQITDSMSGLRKKLKPNLMGTFETSKSMEIFSMSIENDSLYMHYKTPYANWKETVLKADETQLIILNTNKDMYLYKRYKPLDLE</sequence>
<dbReference type="Pfam" id="PF13648">
    <property type="entry name" value="Lipocalin_4"/>
    <property type="match status" value="1"/>
</dbReference>
<dbReference type="InterPro" id="IPR024311">
    <property type="entry name" value="Lipocalin-like"/>
</dbReference>
<feature type="chain" id="PRO_5046939243" description="Lipocalin-like domain-containing protein" evidence="1">
    <location>
        <begin position="18"/>
        <end position="138"/>
    </location>
</feature>
<organism evidence="3 4">
    <name type="scientific">Psychroserpens algicola</name>
    <dbReference type="NCBI Taxonomy" id="1719034"/>
    <lineage>
        <taxon>Bacteria</taxon>
        <taxon>Pseudomonadati</taxon>
        <taxon>Bacteroidota</taxon>
        <taxon>Flavobacteriia</taxon>
        <taxon>Flavobacteriales</taxon>
        <taxon>Flavobacteriaceae</taxon>
        <taxon>Psychroserpens</taxon>
    </lineage>
</organism>
<feature type="domain" description="Lipocalin-like" evidence="2">
    <location>
        <begin position="27"/>
        <end position="118"/>
    </location>
</feature>
<gene>
    <name evidence="3" type="ORF">MUY34_12555</name>
</gene>